<dbReference type="SUPFAM" id="SSF53474">
    <property type="entry name" value="alpha/beta-Hydrolases"/>
    <property type="match status" value="1"/>
</dbReference>
<dbReference type="Gene3D" id="3.40.50.1820">
    <property type="entry name" value="alpha/beta hydrolase"/>
    <property type="match status" value="1"/>
</dbReference>
<proteinExistence type="predicted"/>
<sequence>MPYVTVNGVELFHTDTGAGAPVLFLHGWGTSGRVWDAQVADLAADHRVITMDWRGCGRSEHPPTGNTTRANVEDILALIEHLGLQQPLLVGSSLGATFALETALRAPEHVAGVVSISGPGHWPSQGMASALHSLISSLAADRAATVANWVPKWFGPTAPVGLVRQTVRQILESGHFIDELFTEAMSHDPREALTGIAVPVDYLHGRYDTEIPLEVSRTLAALTPYGTFHVIEQAGHMAHQEQPAAVNTLIRAALQRFTDDAFPRSATGSPSVSPAA</sequence>
<dbReference type="PRINTS" id="PR00111">
    <property type="entry name" value="ABHYDROLASE"/>
</dbReference>
<name>A0AAU2GVI5_9ACTN</name>
<dbReference type="PANTHER" id="PTHR43798:SF31">
    <property type="entry name" value="AB HYDROLASE SUPERFAMILY PROTEIN YCLE"/>
    <property type="match status" value="1"/>
</dbReference>
<dbReference type="InterPro" id="IPR029058">
    <property type="entry name" value="AB_hydrolase_fold"/>
</dbReference>
<feature type="domain" description="AB hydrolase-1" evidence="2">
    <location>
        <begin position="22"/>
        <end position="247"/>
    </location>
</feature>
<dbReference type="PANTHER" id="PTHR43798">
    <property type="entry name" value="MONOACYLGLYCEROL LIPASE"/>
    <property type="match status" value="1"/>
</dbReference>
<evidence type="ECO:0000313" key="3">
    <source>
        <dbReference type="EMBL" id="WTU38632.1"/>
    </source>
</evidence>
<accession>A0AAU2GVI5</accession>
<keyword evidence="1 3" id="KW-0378">Hydrolase</keyword>
<organism evidence="3">
    <name type="scientific">Streptomyces sp. NBC_00060</name>
    <dbReference type="NCBI Taxonomy" id="2975636"/>
    <lineage>
        <taxon>Bacteria</taxon>
        <taxon>Bacillati</taxon>
        <taxon>Actinomycetota</taxon>
        <taxon>Actinomycetes</taxon>
        <taxon>Kitasatosporales</taxon>
        <taxon>Streptomycetaceae</taxon>
        <taxon>Streptomyces</taxon>
    </lineage>
</organism>
<evidence type="ECO:0000259" key="2">
    <source>
        <dbReference type="Pfam" id="PF12697"/>
    </source>
</evidence>
<dbReference type="EMBL" id="CP108253">
    <property type="protein sequence ID" value="WTU38632.1"/>
    <property type="molecule type" value="Genomic_DNA"/>
</dbReference>
<dbReference type="GO" id="GO:0016787">
    <property type="term" value="F:hydrolase activity"/>
    <property type="evidence" value="ECO:0007669"/>
    <property type="project" value="UniProtKB-KW"/>
</dbReference>
<dbReference type="AlphaFoldDB" id="A0AAU2GVI5"/>
<dbReference type="Pfam" id="PF12697">
    <property type="entry name" value="Abhydrolase_6"/>
    <property type="match status" value="1"/>
</dbReference>
<dbReference type="GO" id="GO:0016020">
    <property type="term" value="C:membrane"/>
    <property type="evidence" value="ECO:0007669"/>
    <property type="project" value="TreeGrafter"/>
</dbReference>
<dbReference type="InterPro" id="IPR050266">
    <property type="entry name" value="AB_hydrolase_sf"/>
</dbReference>
<dbReference type="InterPro" id="IPR000073">
    <property type="entry name" value="AB_hydrolase_1"/>
</dbReference>
<gene>
    <name evidence="3" type="ORF">OHV25_03155</name>
</gene>
<reference evidence="3" key="1">
    <citation type="submission" date="2022-10" db="EMBL/GenBank/DDBJ databases">
        <title>The complete genomes of actinobacterial strains from the NBC collection.</title>
        <authorList>
            <person name="Joergensen T.S."/>
            <person name="Alvarez Arevalo M."/>
            <person name="Sterndorff E.B."/>
            <person name="Faurdal D."/>
            <person name="Vuksanovic O."/>
            <person name="Mourched A.-S."/>
            <person name="Charusanti P."/>
            <person name="Shaw S."/>
            <person name="Blin K."/>
            <person name="Weber T."/>
        </authorList>
    </citation>
    <scope>NUCLEOTIDE SEQUENCE</scope>
    <source>
        <strain evidence="3">NBC_00060</strain>
    </source>
</reference>
<protein>
    <submittedName>
        <fullName evidence="3">Alpha/beta hydrolase</fullName>
    </submittedName>
</protein>
<evidence type="ECO:0000256" key="1">
    <source>
        <dbReference type="ARBA" id="ARBA00022801"/>
    </source>
</evidence>